<feature type="domain" description="Type II/III secretion system secretin-like" evidence="8">
    <location>
        <begin position="516"/>
        <end position="685"/>
    </location>
</feature>
<organism evidence="10 11">
    <name type="scientific">Paucibacter sediminis</name>
    <dbReference type="NCBI Taxonomy" id="3019553"/>
    <lineage>
        <taxon>Bacteria</taxon>
        <taxon>Pseudomonadati</taxon>
        <taxon>Pseudomonadota</taxon>
        <taxon>Betaproteobacteria</taxon>
        <taxon>Burkholderiales</taxon>
        <taxon>Sphaerotilaceae</taxon>
        <taxon>Roseateles</taxon>
    </lineage>
</organism>
<name>A0AA95N7K0_9BURK</name>
<dbReference type="GO" id="GO:0009279">
    <property type="term" value="C:cell outer membrane"/>
    <property type="evidence" value="ECO:0007669"/>
    <property type="project" value="UniProtKB-SubCell"/>
</dbReference>
<dbReference type="PANTHER" id="PTHR30332:SF25">
    <property type="entry name" value="SECRETIN XPSD"/>
    <property type="match status" value="1"/>
</dbReference>
<dbReference type="Proteomes" id="UP001177769">
    <property type="component" value="Chromosome"/>
</dbReference>
<evidence type="ECO:0000256" key="7">
    <source>
        <dbReference type="SAM" id="SignalP"/>
    </source>
</evidence>
<feature type="signal peptide" evidence="7">
    <location>
        <begin position="1"/>
        <end position="21"/>
    </location>
</feature>
<evidence type="ECO:0000256" key="3">
    <source>
        <dbReference type="ARBA" id="ARBA00023136"/>
    </source>
</evidence>
<evidence type="ECO:0000313" key="10">
    <source>
        <dbReference type="EMBL" id="WIT09975.1"/>
    </source>
</evidence>
<proteinExistence type="inferred from homology"/>
<evidence type="ECO:0000256" key="6">
    <source>
        <dbReference type="SAM" id="MobiDB-lite"/>
    </source>
</evidence>
<feature type="compositionally biased region" description="Low complexity" evidence="6">
    <location>
        <begin position="728"/>
        <end position="738"/>
    </location>
</feature>
<dbReference type="PROSITE" id="PS51257">
    <property type="entry name" value="PROKAR_LIPOPROTEIN"/>
    <property type="match status" value="1"/>
</dbReference>
<keyword evidence="11" id="KW-1185">Reference proteome</keyword>
<dbReference type="GO" id="GO:0009306">
    <property type="term" value="P:protein secretion"/>
    <property type="evidence" value="ECO:0007669"/>
    <property type="project" value="InterPro"/>
</dbReference>
<dbReference type="InterPro" id="IPR001775">
    <property type="entry name" value="GspD/PilQ"/>
</dbReference>
<sequence length="738" mass="77457">MLFSKQRVVLRLLALSAALVAAGCAELKALGPSGPMAPVMPGSLPMPASADSNAIQAARPSDKRELSITPLPAPPDRKPSKYSASLAGRDAQIKLDGSASGEEVAAINLQQVPLPTFVQVIYAEILKRNVNIDPAVQGRKDLVTFRTGASQSAAQLDNAVKLLLKSYGIAAIDVGGLVRILPDNAQLGNLPEIRRGEALPDTPLPLRPVFQLVEMNVVRQTDVANWLKTLFGSRITVQEDIGRNALLLSGTPDNMQAALEALRVLDQPLMAGRKSVALSPAYWSADDLARRLNEVLTTQGYAVAPLGQLGQQGTVRYPVVLLPVAGTNAIYVFAANDEVLNHVTSWARTLDRPNERGIGRNYFTYAVKHKDASVLAKTLEQLLTGSRLRSSATATPAGSGAGNAQAAASSSGSSSVVVDQSTNTLIFQVDADSYSQIAALLQTLDRPAKGALIEVTVAELTVDEKNQMGVEWLFSRDVGNGRYVNGSTIGGTGIGNSGFNLKVLDAAGLVHAALNALASNNQATILSSPRVLARNGEQATIQVGQEVPIITSQQTTTGTVALPGQTGVLQTVQYRNTGVILKVKPVIHSGDQIDLEVQQEVSAAQSTNTGVNVSPTFSTRKLETKLTLRNGATVMMGGLISNNAGKGNAGVPYLKDLPLLGQLFGSQNTTNSKTELVVLITPYILNDSHDAETMTNAFRSMLGPWAQPAAGAASAASAPMATPPALPAPAATRTPPGN</sequence>
<accession>A0AA95N7K0</accession>
<feature type="region of interest" description="Disordered" evidence="6">
    <location>
        <begin position="712"/>
        <end position="738"/>
    </location>
</feature>
<comment type="subcellular location">
    <subcellularLocation>
        <location evidence="5">Cell outer membrane</location>
    </subcellularLocation>
    <subcellularLocation>
        <location evidence="1">Membrane</location>
    </subcellularLocation>
</comment>
<protein>
    <submittedName>
        <fullName evidence="10">Secretin N-terminal domain-containing protein</fullName>
    </submittedName>
</protein>
<dbReference type="InterPro" id="IPR038591">
    <property type="entry name" value="NolW-like_sf"/>
</dbReference>
<reference evidence="10" key="1">
    <citation type="submission" date="2023-01" db="EMBL/GenBank/DDBJ databases">
        <title>Whole genome sequence of Paucibacter sp. S2-9 isolated from pond sediment.</title>
        <authorList>
            <person name="Jung J.Y."/>
        </authorList>
    </citation>
    <scope>NUCLEOTIDE SEQUENCE</scope>
    <source>
        <strain evidence="10">S2-9</strain>
    </source>
</reference>
<dbReference type="EMBL" id="CP116346">
    <property type="protein sequence ID" value="WIT09975.1"/>
    <property type="molecule type" value="Genomic_DNA"/>
</dbReference>
<keyword evidence="2 7" id="KW-0732">Signal</keyword>
<dbReference type="Gene3D" id="3.30.1370.120">
    <property type="match status" value="2"/>
</dbReference>
<dbReference type="InterPro" id="IPR004846">
    <property type="entry name" value="T2SS/T3SS_dom"/>
</dbReference>
<dbReference type="Gene3D" id="3.55.50.30">
    <property type="match status" value="1"/>
</dbReference>
<evidence type="ECO:0000256" key="1">
    <source>
        <dbReference type="ARBA" id="ARBA00004370"/>
    </source>
</evidence>
<dbReference type="GO" id="GO:0015627">
    <property type="term" value="C:type II protein secretion system complex"/>
    <property type="evidence" value="ECO:0007669"/>
    <property type="project" value="TreeGrafter"/>
</dbReference>
<evidence type="ECO:0000256" key="2">
    <source>
        <dbReference type="ARBA" id="ARBA00022729"/>
    </source>
</evidence>
<keyword evidence="5" id="KW-0813">Transport</keyword>
<feature type="domain" description="NolW-like" evidence="9">
    <location>
        <begin position="216"/>
        <end position="268"/>
    </location>
</feature>
<evidence type="ECO:0000256" key="4">
    <source>
        <dbReference type="RuleBase" id="RU004003"/>
    </source>
</evidence>
<feature type="region of interest" description="Disordered" evidence="6">
    <location>
        <begin position="58"/>
        <end position="84"/>
    </location>
</feature>
<feature type="chain" id="PRO_5041717050" evidence="7">
    <location>
        <begin position="22"/>
        <end position="738"/>
    </location>
</feature>
<dbReference type="PANTHER" id="PTHR30332">
    <property type="entry name" value="PROBABLE GENERAL SECRETION PATHWAY PROTEIN D"/>
    <property type="match status" value="1"/>
</dbReference>
<evidence type="ECO:0000259" key="9">
    <source>
        <dbReference type="Pfam" id="PF03958"/>
    </source>
</evidence>
<dbReference type="RefSeq" id="WP_285231045.1">
    <property type="nucleotide sequence ID" value="NZ_CP116346.1"/>
</dbReference>
<evidence type="ECO:0000313" key="11">
    <source>
        <dbReference type="Proteomes" id="UP001177769"/>
    </source>
</evidence>
<dbReference type="Pfam" id="PF03958">
    <property type="entry name" value="Secretin_N"/>
    <property type="match status" value="2"/>
</dbReference>
<comment type="similarity">
    <text evidence="4">Belongs to the bacterial secretin family.</text>
</comment>
<dbReference type="PRINTS" id="PR00811">
    <property type="entry name" value="BCTERIALGSPD"/>
</dbReference>
<dbReference type="InterPro" id="IPR050810">
    <property type="entry name" value="Bact_Secretion_Sys_Channel"/>
</dbReference>
<keyword evidence="3" id="KW-0472">Membrane</keyword>
<dbReference type="KEGG" id="pais:PFX98_13625"/>
<gene>
    <name evidence="10" type="ORF">PFX98_13625</name>
</gene>
<evidence type="ECO:0000259" key="8">
    <source>
        <dbReference type="Pfam" id="PF00263"/>
    </source>
</evidence>
<feature type="domain" description="NolW-like" evidence="9">
    <location>
        <begin position="363"/>
        <end position="448"/>
    </location>
</feature>
<evidence type="ECO:0000256" key="5">
    <source>
        <dbReference type="RuleBase" id="RU004004"/>
    </source>
</evidence>
<dbReference type="Pfam" id="PF00263">
    <property type="entry name" value="Secretin"/>
    <property type="match status" value="1"/>
</dbReference>
<dbReference type="AlphaFoldDB" id="A0AA95N7K0"/>
<dbReference type="InterPro" id="IPR005644">
    <property type="entry name" value="NolW-like"/>
</dbReference>